<evidence type="ECO:0000256" key="1">
    <source>
        <dbReference type="ARBA" id="ARBA00010813"/>
    </source>
</evidence>
<evidence type="ECO:0000259" key="3">
    <source>
        <dbReference type="Pfam" id="PF01658"/>
    </source>
</evidence>
<evidence type="ECO:0000256" key="2">
    <source>
        <dbReference type="SAM" id="MobiDB-lite"/>
    </source>
</evidence>
<dbReference type="OrthoDB" id="729130at2"/>
<dbReference type="Proteomes" id="UP000297496">
    <property type="component" value="Unassembled WGS sequence"/>
</dbReference>
<dbReference type="PANTHER" id="PTHR11510">
    <property type="entry name" value="MYO-INOSITOL-1 PHOSPHATE SYNTHASE"/>
    <property type="match status" value="1"/>
</dbReference>
<feature type="region of interest" description="Disordered" evidence="2">
    <location>
        <begin position="1"/>
        <end position="24"/>
    </location>
</feature>
<dbReference type="GO" id="GO:0006021">
    <property type="term" value="P:inositol biosynthetic process"/>
    <property type="evidence" value="ECO:0007669"/>
    <property type="project" value="InterPro"/>
</dbReference>
<evidence type="ECO:0000313" key="5">
    <source>
        <dbReference type="Proteomes" id="UP000297496"/>
    </source>
</evidence>
<protein>
    <submittedName>
        <fullName evidence="4">Myo-inositol-1-phosphate synthase</fullName>
    </submittedName>
</protein>
<dbReference type="EMBL" id="SRRO01000001">
    <property type="protein sequence ID" value="TGN62724.1"/>
    <property type="molecule type" value="Genomic_DNA"/>
</dbReference>
<reference evidence="4 5" key="1">
    <citation type="submission" date="2019-04" db="EMBL/GenBank/DDBJ databases">
        <title>Three New Species of Nocardioides, Nocardioides euryhalodurans sp. nov., Nocardioides seonyuensis sp. nov. and Nocardioides eburneoflavus sp. nov. Isolated from Soil.</title>
        <authorList>
            <person name="Roh S.G."/>
            <person name="Lee C."/>
            <person name="Kim M.-K."/>
            <person name="Kim S.B."/>
        </authorList>
    </citation>
    <scope>NUCLEOTIDE SEQUENCE [LARGE SCALE GENOMIC DNA]</scope>
    <source>
        <strain evidence="4 5">MMS17-SY213</strain>
    </source>
</reference>
<keyword evidence="5" id="KW-1185">Reference proteome</keyword>
<comment type="similarity">
    <text evidence="1">Belongs to the myo-inositol 1-phosphate synthase family.</text>
</comment>
<feature type="domain" description="Myo-inositol-1-phosphate synthase GAPDH-like" evidence="3">
    <location>
        <begin position="238"/>
        <end position="342"/>
    </location>
</feature>
<dbReference type="AlphaFoldDB" id="A0A4Z1BYF6"/>
<comment type="caution">
    <text evidence="4">The sequence shown here is derived from an EMBL/GenBank/DDBJ whole genome shotgun (WGS) entry which is preliminary data.</text>
</comment>
<name>A0A4Z1BYF6_9ACTN</name>
<dbReference type="Pfam" id="PF07994">
    <property type="entry name" value="NAD_binding_5"/>
    <property type="match status" value="1"/>
</dbReference>
<dbReference type="Pfam" id="PF01658">
    <property type="entry name" value="Inos-1-P_synth"/>
    <property type="match status" value="1"/>
</dbReference>
<accession>A0A4Z1BYF6</accession>
<dbReference type="Gene3D" id="3.30.360.10">
    <property type="entry name" value="Dihydrodipicolinate Reductase, domain 2"/>
    <property type="match status" value="1"/>
</dbReference>
<evidence type="ECO:0000313" key="4">
    <source>
        <dbReference type="EMBL" id="TGN62724.1"/>
    </source>
</evidence>
<dbReference type="InterPro" id="IPR013021">
    <property type="entry name" value="Myo-inos-1-P_Synthase_GAPDH"/>
</dbReference>
<proteinExistence type="inferred from homology"/>
<dbReference type="InterPro" id="IPR002587">
    <property type="entry name" value="Myo-inos-1-P_Synthase"/>
</dbReference>
<dbReference type="PIRSF" id="PIRSF015578">
    <property type="entry name" value="Myoinos-ppht_syn"/>
    <property type="match status" value="1"/>
</dbReference>
<dbReference type="SUPFAM" id="SSF51735">
    <property type="entry name" value="NAD(P)-binding Rossmann-fold domains"/>
    <property type="match status" value="1"/>
</dbReference>
<dbReference type="GO" id="GO:0008654">
    <property type="term" value="P:phospholipid biosynthetic process"/>
    <property type="evidence" value="ECO:0007669"/>
    <property type="project" value="InterPro"/>
</dbReference>
<dbReference type="InterPro" id="IPR036291">
    <property type="entry name" value="NAD(P)-bd_dom_sf"/>
</dbReference>
<dbReference type="GO" id="GO:0004512">
    <property type="term" value="F:inositol-3-phosphate synthase activity"/>
    <property type="evidence" value="ECO:0007669"/>
    <property type="project" value="InterPro"/>
</dbReference>
<sequence>MASPSTSSDSPSTTRGTTPGSTPGTLGVWFLGARGSLATTATIGLGALAARLTDETGCVTGHPDLDPRGLASWADIVVGGHDVDTVPLAKQAERLVAGGVVPGILAERVAGELEATEARLRPGVRAGEATDQRAVVEQLAGDIREFAAGVDRVVVIDVSSTEAPHDAGADAATWADLEAAWAAGRAPLSPSSTYACAALLAGAPYVAFTPSPGIDVPALLELAADRGLPYAGSDGKTGETLVKSALAPMFSTRALAVRSWTSINLLGGGDGSTLADPAARESKTGTKRSGLESMLGHDVPGPMHIDYVEDLGDWKTAWDHVRFDGFLGTRMTMQFTWEGCDSALAAPLVLDLARLTGRAVAAGETGALAALGFFFKSPLGSQEHRLAQQWDTLLAWSRECADRVSP</sequence>
<gene>
    <name evidence="4" type="ORF">EXE59_01215</name>
</gene>
<dbReference type="SUPFAM" id="SSF55347">
    <property type="entry name" value="Glyceraldehyde-3-phosphate dehydrogenase-like, C-terminal domain"/>
    <property type="match status" value="1"/>
</dbReference>
<dbReference type="Gene3D" id="3.40.50.720">
    <property type="entry name" value="NAD(P)-binding Rossmann-like Domain"/>
    <property type="match status" value="1"/>
</dbReference>
<dbReference type="RefSeq" id="WP_135837270.1">
    <property type="nucleotide sequence ID" value="NZ_SRRO01000001.1"/>
</dbReference>
<organism evidence="4 5">
    <name type="scientific">Nocardioides eburneiflavus</name>
    <dbReference type="NCBI Taxonomy" id="2518372"/>
    <lineage>
        <taxon>Bacteria</taxon>
        <taxon>Bacillati</taxon>
        <taxon>Actinomycetota</taxon>
        <taxon>Actinomycetes</taxon>
        <taxon>Propionibacteriales</taxon>
        <taxon>Nocardioidaceae</taxon>
        <taxon>Nocardioides</taxon>
    </lineage>
</organism>